<feature type="region of interest" description="Disordered" evidence="3">
    <location>
        <begin position="703"/>
        <end position="727"/>
    </location>
</feature>
<feature type="compositionally biased region" description="Gly residues" evidence="3">
    <location>
        <begin position="298"/>
        <end position="311"/>
    </location>
</feature>
<dbReference type="EMBL" id="CP060697">
    <property type="protein sequence ID" value="QNM82997.1"/>
    <property type="molecule type" value="Genomic_DNA"/>
</dbReference>
<dbReference type="PRINTS" id="PR00313">
    <property type="entry name" value="CABNDNGRPT"/>
</dbReference>
<dbReference type="Gene3D" id="2.150.10.10">
    <property type="entry name" value="Serralysin-like metalloprotease, C-terminal"/>
    <property type="match status" value="6"/>
</dbReference>
<dbReference type="InterPro" id="IPR050557">
    <property type="entry name" value="RTX_toxin/Mannuronan_C5-epim"/>
</dbReference>
<evidence type="ECO:0008006" key="6">
    <source>
        <dbReference type="Google" id="ProtNLM"/>
    </source>
</evidence>
<dbReference type="KEGG" id="ssau:H8M03_01125"/>
<dbReference type="Pfam" id="PF00353">
    <property type="entry name" value="HemolysinCabind"/>
    <property type="match status" value="9"/>
</dbReference>
<dbReference type="Proteomes" id="UP000515861">
    <property type="component" value="Chromosome"/>
</dbReference>
<evidence type="ECO:0000256" key="3">
    <source>
        <dbReference type="SAM" id="MobiDB-lite"/>
    </source>
</evidence>
<gene>
    <name evidence="4" type="ORF">H8M03_01125</name>
</gene>
<evidence type="ECO:0000256" key="1">
    <source>
        <dbReference type="ARBA" id="ARBA00004613"/>
    </source>
</evidence>
<dbReference type="RefSeq" id="WP_187479952.1">
    <property type="nucleotide sequence ID" value="NZ_CP060697.1"/>
</dbReference>
<dbReference type="InterPro" id="IPR001343">
    <property type="entry name" value="Hemolysn_Ca-bd"/>
</dbReference>
<dbReference type="AlphaFoldDB" id="A0A7G9L2Z8"/>
<accession>A0A7G9L2Z8</accession>
<dbReference type="PANTHER" id="PTHR38340">
    <property type="entry name" value="S-LAYER PROTEIN"/>
    <property type="match status" value="1"/>
</dbReference>
<reference evidence="4 5" key="1">
    <citation type="submission" date="2020-08" db="EMBL/GenBank/DDBJ databases">
        <title>Sphingomonas sp. sand1-3 16S ribosomal RNA gene Genome sequencing and assembly.</title>
        <authorList>
            <person name="Kang M."/>
        </authorList>
    </citation>
    <scope>NUCLEOTIDE SEQUENCE [LARGE SCALE GENOMIC DNA]</scope>
    <source>
        <strain evidence="5">sand1-3</strain>
    </source>
</reference>
<dbReference type="PANTHER" id="PTHR38340:SF1">
    <property type="entry name" value="S-LAYER PROTEIN"/>
    <property type="match status" value="1"/>
</dbReference>
<comment type="subcellular location">
    <subcellularLocation>
        <location evidence="1">Secreted</location>
    </subcellularLocation>
</comment>
<proteinExistence type="predicted"/>
<dbReference type="GO" id="GO:0005576">
    <property type="term" value="C:extracellular region"/>
    <property type="evidence" value="ECO:0007669"/>
    <property type="project" value="UniProtKB-SubCell"/>
</dbReference>
<evidence type="ECO:0000313" key="5">
    <source>
        <dbReference type="Proteomes" id="UP000515861"/>
    </source>
</evidence>
<protein>
    <recommendedName>
        <fullName evidence="6">Calcium-binding protein</fullName>
    </recommendedName>
</protein>
<name>A0A7G9L2Z8_9SPHN</name>
<dbReference type="SUPFAM" id="SSF51120">
    <property type="entry name" value="beta-Roll"/>
    <property type="match status" value="4"/>
</dbReference>
<feature type="compositionally biased region" description="Low complexity" evidence="3">
    <location>
        <begin position="312"/>
        <end position="321"/>
    </location>
</feature>
<evidence type="ECO:0000256" key="2">
    <source>
        <dbReference type="ARBA" id="ARBA00022525"/>
    </source>
</evidence>
<dbReference type="GO" id="GO:0005509">
    <property type="term" value="F:calcium ion binding"/>
    <property type="evidence" value="ECO:0007669"/>
    <property type="project" value="InterPro"/>
</dbReference>
<keyword evidence="5" id="KW-1185">Reference proteome</keyword>
<keyword evidence="2" id="KW-0964">Secreted</keyword>
<sequence length="850" mass="85198">MNITGTADNDSLFDTSEDDVITGAAGNDEVVVSLGGADTADGGAGFDILTVDYSSVTEAVVMTEPGLTGPVIAGYPAPGGTTFSGSGTGTGFSGGRTNTYSGFDTSQYDELWWGPQGISATVQGNGGLLTFDSISEDGLTMTWTVTSSITSIEYTGPIYIRYVATIVSGSDGWVLAESEGFTGGPLVVASVTGETFVVNQQFVVATAPDGDYQPLNEFYNSLSTPDPGSGQPVQTSVSGVFAFDDGGYSGSIDGGTFGQLDYADFERINVTSGSGNDVLYGLGGIDSLRAGDGNDSLSGGGGDDWLEGGAGDDSIAGGDGADTASYENAAAEVQVNLALGTASGDGTDSLSGIETVVGSAFDDLLVGDAGVNSLIGGGGADTIDGGDGDDVLDGGDGVDTVRYTSALGAVTVSLALGTASGAAGLDSVISFENLVGSAFADTLTGSDDANVINGGAGADSMAGGLGDDLYVVDNAGDLVTEASGAGRDEVRSSITYSLTNNVEDLTLTGAANIDGLGNALNNVIIGNGGNNLLNGRTGADIMRGGGGDDVYIADHVADRAIEAEGAGDDTVRASVDYRLANYVETLILTGTAAIEGIGNGQANTIIGNGADNFIHGGGDADTMRGGGGNDIYVVENSGDRVFENANSGYDSVRSSVSFVLGANIEELVLTGVDAVNGGGNTLDNYMVGNAAANVMAGRDGNDTLIGGGGDDRLEGDAGNDSLSGGNGHDWVEGGAGQDTLNGGAGADLFLFFDGDFSGATPATADRIRDFSQEEGDRIRLNFVDANTTAGGDQAFAFIGTGAFTNSAGQLRYEQVGSSTYVYGDTNGDGFADFAIRVDGNHDFVTGDFIL</sequence>
<feature type="region of interest" description="Disordered" evidence="3">
    <location>
        <begin position="294"/>
        <end position="321"/>
    </location>
</feature>
<evidence type="ECO:0000313" key="4">
    <source>
        <dbReference type="EMBL" id="QNM82997.1"/>
    </source>
</evidence>
<dbReference type="InterPro" id="IPR018511">
    <property type="entry name" value="Hemolysin-typ_Ca-bd_CS"/>
</dbReference>
<dbReference type="InterPro" id="IPR011049">
    <property type="entry name" value="Serralysin-like_metalloprot_C"/>
</dbReference>
<dbReference type="PROSITE" id="PS00330">
    <property type="entry name" value="HEMOLYSIN_CALCIUM"/>
    <property type="match status" value="5"/>
</dbReference>
<organism evidence="4 5">
    <name type="scientific">Sphingomonas sabuli</name>
    <dbReference type="NCBI Taxonomy" id="2764186"/>
    <lineage>
        <taxon>Bacteria</taxon>
        <taxon>Pseudomonadati</taxon>
        <taxon>Pseudomonadota</taxon>
        <taxon>Alphaproteobacteria</taxon>
        <taxon>Sphingomonadales</taxon>
        <taxon>Sphingomonadaceae</taxon>
        <taxon>Sphingomonas</taxon>
    </lineage>
</organism>